<dbReference type="RefSeq" id="WP_274323662.1">
    <property type="nucleotide sequence ID" value="NZ_CP118158.1"/>
</dbReference>
<evidence type="ECO:0000313" key="3">
    <source>
        <dbReference type="Proteomes" id="UP001596432"/>
    </source>
</evidence>
<protein>
    <submittedName>
        <fullName evidence="2">DUF5804 family protein</fullName>
    </submittedName>
</protein>
<feature type="compositionally biased region" description="Basic and acidic residues" evidence="1">
    <location>
        <begin position="164"/>
        <end position="173"/>
    </location>
</feature>
<dbReference type="AlphaFoldDB" id="A0ABD5Y9S0"/>
<proteinExistence type="predicted"/>
<feature type="region of interest" description="Disordered" evidence="1">
    <location>
        <begin position="110"/>
        <end position="188"/>
    </location>
</feature>
<accession>A0ABD5Y9S0</accession>
<name>A0ABD5Y9S0_9EURY</name>
<gene>
    <name evidence="2" type="ORF">ACFQMA_22565</name>
</gene>
<organism evidence="2 3">
    <name type="scientific">Halosimplex aquaticum</name>
    <dbReference type="NCBI Taxonomy" id="3026162"/>
    <lineage>
        <taxon>Archaea</taxon>
        <taxon>Methanobacteriati</taxon>
        <taxon>Methanobacteriota</taxon>
        <taxon>Stenosarchaea group</taxon>
        <taxon>Halobacteria</taxon>
        <taxon>Halobacteriales</taxon>
        <taxon>Haloarculaceae</taxon>
        <taxon>Halosimplex</taxon>
    </lineage>
</organism>
<keyword evidence="3" id="KW-1185">Reference proteome</keyword>
<comment type="caution">
    <text evidence="2">The sequence shown here is derived from an EMBL/GenBank/DDBJ whole genome shotgun (WGS) entry which is preliminary data.</text>
</comment>
<evidence type="ECO:0000256" key="1">
    <source>
        <dbReference type="SAM" id="MobiDB-lite"/>
    </source>
</evidence>
<sequence>MTRVCLVGSDDVNLRYELLSRETARDALATYDLREPFENAVGLETVSLGAAVALLNDLNWYLVRFVDEAMVLEPSVSDEEWLSRDLAAAIRDDEVGPDEAARFLKIYGLEPAVEPDESGTDERPDNSPAPDRPGDAASGDGANDDAAAADSDADPPDGPGPRRGRTDEPKRLVEPMFVTRTGDDLPEYDLRDVEETVVERVTESEFGA</sequence>
<reference evidence="2 3" key="1">
    <citation type="journal article" date="2019" name="Int. J. Syst. Evol. Microbiol.">
        <title>The Global Catalogue of Microorganisms (GCM) 10K type strain sequencing project: providing services to taxonomists for standard genome sequencing and annotation.</title>
        <authorList>
            <consortium name="The Broad Institute Genomics Platform"/>
            <consortium name="The Broad Institute Genome Sequencing Center for Infectious Disease"/>
            <person name="Wu L."/>
            <person name="Ma J."/>
        </authorList>
    </citation>
    <scope>NUCLEOTIDE SEQUENCE [LARGE SCALE GENOMIC DNA]</scope>
    <source>
        <strain evidence="2 3">XZYJT29</strain>
    </source>
</reference>
<dbReference type="GeneID" id="78822951"/>
<dbReference type="Proteomes" id="UP001596432">
    <property type="component" value="Unassembled WGS sequence"/>
</dbReference>
<evidence type="ECO:0000313" key="2">
    <source>
        <dbReference type="EMBL" id="MFC7142603.1"/>
    </source>
</evidence>
<dbReference type="EMBL" id="JBHTAS010000001">
    <property type="protein sequence ID" value="MFC7142603.1"/>
    <property type="molecule type" value="Genomic_DNA"/>
</dbReference>
<dbReference type="InterPro" id="IPR043827">
    <property type="entry name" value="DUF5804"/>
</dbReference>
<feature type="compositionally biased region" description="Low complexity" evidence="1">
    <location>
        <begin position="135"/>
        <end position="150"/>
    </location>
</feature>
<dbReference type="Pfam" id="PF19120">
    <property type="entry name" value="DUF5804"/>
    <property type="match status" value="1"/>
</dbReference>